<sequence length="702" mass="77937">MDTGALTIAYARVKAILDEAAGDSSADYGGAGRFWTRGARALEEAEIFGVKMVAPPATGHACCAPVRTRSAASGLIKGLRGEAPFDGDRFPALPWGGRTVSPSDIDHIAEWIDAGCPDETTSVPVELSPGEPAPPVRVRTSQIAEFAVAVEGYSPTSQVGEPRRRMNIDFMGEAQLDRLRRGFRQLYALNRWPEDRRSYNNQALIHQNHCQHGWERFLPWHRAYLYEFEQNLQDFEPGLMLPYWDFTMPEYRPEEPDKGCIIPKSMKAYLTEEAAETLVAALDPAPTADQKKAVLALARERTYFTSQHHFFCHLVTTIGYGAVTPDPKNANRQRLIDALLESNALWYPLRYPAEYAGGGTINQVIHYHYPSADDITQILSLNNFRDFGGGNIYDAAFGFLDQNPHNTMHIWTGGQNPDAGLAAYVCKDGPTATGTTPQPEADTARLRALTIRRNDAAQVGGRRFHARSDLYSQPGLGDMFSNLTASYDPVFWPIHVNIDRIWWEWQKLNPNALPADLDAVLSPWNCTIRDTLDIAPFGYEYVRSSHFMPVGLEAPVSRFVSQPIAVPEAGRNFKRAEIRLHQVPQLMRSCFVRAFLNDPGANASTAIKGNPHYGGYISIFGHGACYGGPGHCDIPPAQPRRFDQRPRSHNTPRNHRIDVTAAAKRAFEGGGPLQITLVVIGGDYQEESELLKLEGVSISFMD</sequence>
<feature type="domain" description="Tyrosinase copper-binding" evidence="4">
    <location>
        <begin position="488"/>
        <end position="499"/>
    </location>
</feature>
<dbReference type="PANTHER" id="PTHR11474">
    <property type="entry name" value="TYROSINASE FAMILY MEMBER"/>
    <property type="match status" value="1"/>
</dbReference>
<dbReference type="GO" id="GO:0016491">
    <property type="term" value="F:oxidoreductase activity"/>
    <property type="evidence" value="ECO:0007669"/>
    <property type="project" value="InterPro"/>
</dbReference>
<dbReference type="SUPFAM" id="SSF48056">
    <property type="entry name" value="Di-copper centre-containing domain"/>
    <property type="match status" value="1"/>
</dbReference>
<comment type="caution">
    <text evidence="5">The sequence shown here is derived from an EMBL/GenBank/DDBJ whole genome shotgun (WGS) entry which is preliminary data.</text>
</comment>
<keyword evidence="1" id="KW-0479">Metal-binding</keyword>
<proteinExistence type="predicted"/>
<dbReference type="Proteomes" id="UP000468531">
    <property type="component" value="Unassembled WGS sequence"/>
</dbReference>
<dbReference type="PANTHER" id="PTHR11474:SF76">
    <property type="entry name" value="SHKT DOMAIN-CONTAINING PROTEIN"/>
    <property type="match status" value="1"/>
</dbReference>
<feature type="domain" description="Tyrosinase copper-binding" evidence="3">
    <location>
        <begin position="212"/>
        <end position="229"/>
    </location>
</feature>
<protein>
    <submittedName>
        <fullName evidence="5">Tyrosinase family protein</fullName>
    </submittedName>
</protein>
<dbReference type="InterPro" id="IPR002227">
    <property type="entry name" value="Tyrosinase_Cu-bd"/>
</dbReference>
<evidence type="ECO:0000256" key="2">
    <source>
        <dbReference type="ARBA" id="ARBA00023008"/>
    </source>
</evidence>
<dbReference type="EMBL" id="VKHP01000086">
    <property type="protein sequence ID" value="NEU98267.1"/>
    <property type="molecule type" value="Genomic_DNA"/>
</dbReference>
<dbReference type="Gene3D" id="1.10.1280.10">
    <property type="entry name" value="Di-copper center containing domain from catechol oxidase"/>
    <property type="match status" value="1"/>
</dbReference>
<reference evidence="5 6" key="1">
    <citation type="journal article" date="2020" name="Arch. Microbiol.">
        <title>Bradyrhizobium uaiense sp. nov., a new highly efficient cowpea symbiont.</title>
        <authorList>
            <person name="Cabral Michel D."/>
            <person name="Azarias Guimaraes A."/>
            <person name="Martins da Costa E."/>
            <person name="Soares de Carvalho T."/>
            <person name="Balsanelli E."/>
            <person name="Willems A."/>
            <person name="Maltempi de Souza E."/>
            <person name="de Souza Moreira F.M."/>
        </authorList>
    </citation>
    <scope>NUCLEOTIDE SEQUENCE [LARGE SCALE GENOMIC DNA]</scope>
    <source>
        <strain evidence="5 6">UFLA 03-164</strain>
    </source>
</reference>
<dbReference type="PRINTS" id="PR00092">
    <property type="entry name" value="TYROSINASE"/>
</dbReference>
<evidence type="ECO:0000259" key="4">
    <source>
        <dbReference type="PROSITE" id="PS00498"/>
    </source>
</evidence>
<dbReference type="GO" id="GO:0046872">
    <property type="term" value="F:metal ion binding"/>
    <property type="evidence" value="ECO:0007669"/>
    <property type="project" value="UniProtKB-KW"/>
</dbReference>
<evidence type="ECO:0000313" key="6">
    <source>
        <dbReference type="Proteomes" id="UP000468531"/>
    </source>
</evidence>
<keyword evidence="2" id="KW-0186">Copper</keyword>
<accession>A0A6P1BIH4</accession>
<evidence type="ECO:0000256" key="1">
    <source>
        <dbReference type="ARBA" id="ARBA00022723"/>
    </source>
</evidence>
<evidence type="ECO:0000313" key="5">
    <source>
        <dbReference type="EMBL" id="NEU98267.1"/>
    </source>
</evidence>
<evidence type="ECO:0000259" key="3">
    <source>
        <dbReference type="PROSITE" id="PS00497"/>
    </source>
</evidence>
<organism evidence="5 6">
    <name type="scientific">Bradyrhizobium uaiense</name>
    <dbReference type="NCBI Taxonomy" id="2594946"/>
    <lineage>
        <taxon>Bacteria</taxon>
        <taxon>Pseudomonadati</taxon>
        <taxon>Pseudomonadota</taxon>
        <taxon>Alphaproteobacteria</taxon>
        <taxon>Hyphomicrobiales</taxon>
        <taxon>Nitrobacteraceae</taxon>
        <taxon>Bradyrhizobium</taxon>
    </lineage>
</organism>
<name>A0A6P1BIH4_9BRAD</name>
<dbReference type="InterPro" id="IPR050316">
    <property type="entry name" value="Tyrosinase/Hemocyanin"/>
</dbReference>
<dbReference type="AlphaFoldDB" id="A0A6P1BIH4"/>
<dbReference type="Pfam" id="PF00264">
    <property type="entry name" value="Tyrosinase"/>
    <property type="match status" value="1"/>
</dbReference>
<dbReference type="PROSITE" id="PS00498">
    <property type="entry name" value="TYROSINASE_2"/>
    <property type="match status" value="1"/>
</dbReference>
<dbReference type="InterPro" id="IPR008922">
    <property type="entry name" value="Di-copper_centre_dom_sf"/>
</dbReference>
<gene>
    <name evidence="5" type="ORF">FNJ47_21170</name>
</gene>
<dbReference type="PROSITE" id="PS00497">
    <property type="entry name" value="TYROSINASE_1"/>
    <property type="match status" value="1"/>
</dbReference>
<keyword evidence="6" id="KW-1185">Reference proteome</keyword>